<evidence type="ECO:0000259" key="5">
    <source>
        <dbReference type="Pfam" id="PF00551"/>
    </source>
</evidence>
<dbReference type="GO" id="GO:0005829">
    <property type="term" value="C:cytosol"/>
    <property type="evidence" value="ECO:0007669"/>
    <property type="project" value="TreeGrafter"/>
</dbReference>
<feature type="site" description="Raises pKa of active site His" evidence="4">
    <location>
        <position position="144"/>
    </location>
</feature>
<comment type="similarity">
    <text evidence="4">Belongs to the GART family.</text>
</comment>
<evidence type="ECO:0000313" key="6">
    <source>
        <dbReference type="EMBL" id="EPD13234.1"/>
    </source>
</evidence>
<dbReference type="HAMAP" id="MF_01930">
    <property type="entry name" value="PurN"/>
    <property type="match status" value="1"/>
</dbReference>
<dbReference type="Proteomes" id="UP000015462">
    <property type="component" value="Unassembled WGS sequence"/>
</dbReference>
<feature type="domain" description="Formyl transferase N-terminal" evidence="5">
    <location>
        <begin position="6"/>
        <end position="181"/>
    </location>
</feature>
<dbReference type="RefSeq" id="WP_016390365.1">
    <property type="nucleotide sequence ID" value="NZ_KE646807.1"/>
</dbReference>
<keyword evidence="2 4" id="KW-0808">Transferase</keyword>
<gene>
    <name evidence="4" type="primary">purN</name>
    <name evidence="6" type="ORF">L196_06315</name>
</gene>
<feature type="binding site" evidence="4">
    <location>
        <begin position="89"/>
        <end position="92"/>
    </location>
    <ligand>
        <name>(6R)-10-formyltetrahydrofolate</name>
        <dbReference type="ChEBI" id="CHEBI:195366"/>
    </ligand>
</feature>
<proteinExistence type="inferred from homology"/>
<comment type="caution">
    <text evidence="6">The sequence shown here is derived from an EMBL/GenBank/DDBJ whole genome shotgun (WGS) entry which is preliminary data.</text>
</comment>
<evidence type="ECO:0000256" key="3">
    <source>
        <dbReference type="ARBA" id="ARBA00022755"/>
    </source>
</evidence>
<dbReference type="Pfam" id="PF00551">
    <property type="entry name" value="Formyl_trans_N"/>
    <property type="match status" value="1"/>
</dbReference>
<protein>
    <recommendedName>
        <fullName evidence="4">Phosphoribosylglycinamide formyltransferase</fullName>
        <ecNumber evidence="4">2.1.2.2</ecNumber>
    </recommendedName>
    <alternativeName>
        <fullName evidence="4">5'-phosphoribosylglycinamide transformylase</fullName>
    </alternativeName>
    <alternativeName>
        <fullName evidence="4">GAR transformylase</fullName>
        <shortName evidence="4">GART</shortName>
    </alternativeName>
</protein>
<comment type="pathway">
    <text evidence="1 4">Purine metabolism; IMP biosynthesis via de novo pathway; N(2)-formyl-N(1)-(5-phospho-D-ribosyl)glycinamide from N(1)-(5-phospho-D-ribosyl)glycinamide (10-formyl THF route): step 1/1.</text>
</comment>
<evidence type="ECO:0000313" key="7">
    <source>
        <dbReference type="Proteomes" id="UP000015462"/>
    </source>
</evidence>
<comment type="catalytic activity">
    <reaction evidence="4">
        <text>N(1)-(5-phospho-beta-D-ribosyl)glycinamide + (6R)-10-formyltetrahydrofolate = N(2)-formyl-N(1)-(5-phospho-beta-D-ribosyl)glycinamide + (6S)-5,6,7,8-tetrahydrofolate + H(+)</text>
        <dbReference type="Rhea" id="RHEA:15053"/>
        <dbReference type="ChEBI" id="CHEBI:15378"/>
        <dbReference type="ChEBI" id="CHEBI:57453"/>
        <dbReference type="ChEBI" id="CHEBI:143788"/>
        <dbReference type="ChEBI" id="CHEBI:147286"/>
        <dbReference type="ChEBI" id="CHEBI:195366"/>
        <dbReference type="EC" id="2.1.2.2"/>
    </reaction>
</comment>
<feature type="active site" description="Proton donor" evidence="4">
    <location>
        <position position="108"/>
    </location>
</feature>
<dbReference type="EC" id="2.1.2.2" evidence="4"/>
<feature type="binding site" evidence="4">
    <location>
        <position position="106"/>
    </location>
    <ligand>
        <name>(6R)-10-formyltetrahydrofolate</name>
        <dbReference type="ChEBI" id="CHEBI:195366"/>
    </ligand>
</feature>
<feature type="binding site" evidence="4">
    <location>
        <position position="64"/>
    </location>
    <ligand>
        <name>(6R)-10-formyltetrahydrofolate</name>
        <dbReference type="ChEBI" id="CHEBI:195366"/>
    </ligand>
</feature>
<dbReference type="GO" id="GO:0006189">
    <property type="term" value="P:'de novo' IMP biosynthetic process"/>
    <property type="evidence" value="ECO:0007669"/>
    <property type="project" value="UniProtKB-UniRule"/>
</dbReference>
<organism evidence="6 7">
    <name type="scientific">Cycloclasticus pugetii</name>
    <dbReference type="NCBI Taxonomy" id="34068"/>
    <lineage>
        <taxon>Bacteria</taxon>
        <taxon>Pseudomonadati</taxon>
        <taxon>Pseudomonadota</taxon>
        <taxon>Gammaproteobacteria</taxon>
        <taxon>Thiotrichales</taxon>
        <taxon>Piscirickettsiaceae</taxon>
        <taxon>Cycloclasticus</taxon>
    </lineage>
</organism>
<dbReference type="AlphaFoldDB" id="A0AB33Z240"/>
<dbReference type="PANTHER" id="PTHR43369:SF2">
    <property type="entry name" value="PHOSPHORIBOSYLGLYCINAMIDE FORMYLTRANSFERASE"/>
    <property type="match status" value="1"/>
</dbReference>
<reference evidence="6 7" key="1">
    <citation type="journal article" date="2013" name="Genome Announc.">
        <title>Genome Sequence of the Pyrene- and Fluoranthene-Degrading Bacterium Cycloclasticus sp. Strain PY97M.</title>
        <authorList>
            <person name="Cui Z."/>
            <person name="Xu G."/>
            <person name="Li Q."/>
            <person name="Gao W."/>
            <person name="Zheng L."/>
        </authorList>
    </citation>
    <scope>NUCLEOTIDE SEQUENCE [LARGE SCALE GENOMIC DNA]</scope>
    <source>
        <strain evidence="6 7">PY97M</strain>
    </source>
</reference>
<evidence type="ECO:0000256" key="1">
    <source>
        <dbReference type="ARBA" id="ARBA00005054"/>
    </source>
</evidence>
<keyword evidence="3 4" id="KW-0658">Purine biosynthesis</keyword>
<dbReference type="SUPFAM" id="SSF53328">
    <property type="entry name" value="Formyltransferase"/>
    <property type="match status" value="1"/>
</dbReference>
<dbReference type="InterPro" id="IPR002376">
    <property type="entry name" value="Formyl_transf_N"/>
</dbReference>
<dbReference type="InterPro" id="IPR004607">
    <property type="entry name" value="GART"/>
</dbReference>
<dbReference type="GO" id="GO:0004644">
    <property type="term" value="F:phosphoribosylglycinamide formyltransferase activity"/>
    <property type="evidence" value="ECO:0007669"/>
    <property type="project" value="UniProtKB-UniRule"/>
</dbReference>
<dbReference type="Gene3D" id="3.40.50.170">
    <property type="entry name" value="Formyl transferase, N-terminal domain"/>
    <property type="match status" value="1"/>
</dbReference>
<evidence type="ECO:0000256" key="4">
    <source>
        <dbReference type="HAMAP-Rule" id="MF_01930"/>
    </source>
</evidence>
<comment type="function">
    <text evidence="4">Catalyzes the transfer of a formyl group from 10-formyltetrahydrofolate to 5-phospho-ribosyl-glycinamide (GAR), producing 5-phospho-ribosyl-N-formylglycinamide (FGAR) and tetrahydrofolate.</text>
</comment>
<dbReference type="NCBIfam" id="TIGR00639">
    <property type="entry name" value="PurN"/>
    <property type="match status" value="1"/>
</dbReference>
<evidence type="ECO:0000256" key="2">
    <source>
        <dbReference type="ARBA" id="ARBA00022679"/>
    </source>
</evidence>
<dbReference type="CDD" id="cd08645">
    <property type="entry name" value="FMT_core_GART"/>
    <property type="match status" value="1"/>
</dbReference>
<name>A0AB33Z240_9GAMM</name>
<sequence length="212" mass="23600">MNSDYRIVVLLSGSGTTLQSIIDTGLPATISAVISNKPGVMGLNRAKEASIPTHVLDHTTYSSREAFDQDLQQQIDEYKPDLVVLAGFMRILSDDFVNHYYGRLINIHPSLLPKYKGMHTHQRVMDDGEPLHGSSVHFVNTELDGGPVVLQARLPVLPNDSPESLELRIKTKEHLIYPTAISWLAEGRIELKGNEVYMDGKKMSGPVVMDYM</sequence>
<dbReference type="PANTHER" id="PTHR43369">
    <property type="entry name" value="PHOSPHORIBOSYLGLYCINAMIDE FORMYLTRANSFERASE"/>
    <property type="match status" value="1"/>
</dbReference>
<keyword evidence="7" id="KW-1185">Reference proteome</keyword>
<comment type="caution">
    <text evidence="4">Lacks conserved residue(s) required for the propagation of feature annotation.</text>
</comment>
<dbReference type="EMBL" id="ASHL01000004">
    <property type="protein sequence ID" value="EPD13234.1"/>
    <property type="molecule type" value="Genomic_DNA"/>
</dbReference>
<accession>A0AB33Z240</accession>
<dbReference type="InterPro" id="IPR036477">
    <property type="entry name" value="Formyl_transf_N_sf"/>
</dbReference>